<reference evidence="8 9" key="1">
    <citation type="submission" date="2016-10" db="EMBL/GenBank/DDBJ databases">
        <authorList>
            <person name="de Groot N.N."/>
        </authorList>
    </citation>
    <scope>NUCLEOTIDE SEQUENCE [LARGE SCALE GENOMIC DNA]</scope>
    <source>
        <strain evidence="8 9">DSM 23126</strain>
    </source>
</reference>
<dbReference type="Proteomes" id="UP000199488">
    <property type="component" value="Unassembled WGS sequence"/>
</dbReference>
<evidence type="ECO:0000256" key="3">
    <source>
        <dbReference type="ARBA" id="ARBA00022692"/>
    </source>
</evidence>
<keyword evidence="2 6" id="KW-1003">Cell membrane</keyword>
<dbReference type="Pfam" id="PF09335">
    <property type="entry name" value="VTT_dom"/>
    <property type="match status" value="1"/>
</dbReference>
<dbReference type="PANTHER" id="PTHR12677">
    <property type="entry name" value="GOLGI APPARATUS MEMBRANE PROTEIN TVP38-RELATED"/>
    <property type="match status" value="1"/>
</dbReference>
<sequence>MKKKLKNYALRLTITVSAAILILLLSRFYLHLNPEDVKGWMESIGFLGPVVLLLLFVIRPYLLIPLPVVAIAAGFLFGHWLGAFLIFLGAVLGASVSFFTKRRRAGDLNLDEKNMEELDKIKEELEEHGFKFLLMLRLIPVLHYDLLTSLSARMDVGWRQYLGATVLGTVPRAVLLGFFGSSILSFEPMKMIILGVLAVVIAVLGYVLKRKVEDEFNTEELKEETKQLQPPV</sequence>
<keyword evidence="5 6" id="KW-0472">Membrane</keyword>
<evidence type="ECO:0000256" key="4">
    <source>
        <dbReference type="ARBA" id="ARBA00022989"/>
    </source>
</evidence>
<accession>A0A1H2WI09</accession>
<evidence type="ECO:0000259" key="7">
    <source>
        <dbReference type="Pfam" id="PF09335"/>
    </source>
</evidence>
<evidence type="ECO:0000256" key="5">
    <source>
        <dbReference type="ARBA" id="ARBA00023136"/>
    </source>
</evidence>
<dbReference type="EMBL" id="FNNC01000005">
    <property type="protein sequence ID" value="SDW80177.1"/>
    <property type="molecule type" value="Genomic_DNA"/>
</dbReference>
<dbReference type="GO" id="GO:0005886">
    <property type="term" value="C:plasma membrane"/>
    <property type="evidence" value="ECO:0007669"/>
    <property type="project" value="UniProtKB-SubCell"/>
</dbReference>
<organism evidence="8 9">
    <name type="scientific">Marinococcus luteus</name>
    <dbReference type="NCBI Taxonomy" id="1122204"/>
    <lineage>
        <taxon>Bacteria</taxon>
        <taxon>Bacillati</taxon>
        <taxon>Bacillota</taxon>
        <taxon>Bacilli</taxon>
        <taxon>Bacillales</taxon>
        <taxon>Bacillaceae</taxon>
        <taxon>Marinococcus</taxon>
    </lineage>
</organism>
<feature type="transmembrane region" description="Helical" evidence="6">
    <location>
        <begin position="44"/>
        <end position="62"/>
    </location>
</feature>
<protein>
    <recommendedName>
        <fullName evidence="6">TVP38/TMEM64 family membrane protein</fullName>
    </recommendedName>
</protein>
<feature type="transmembrane region" description="Helical" evidence="6">
    <location>
        <begin position="161"/>
        <end position="179"/>
    </location>
</feature>
<keyword evidence="3 6" id="KW-0812">Transmembrane</keyword>
<feature type="transmembrane region" description="Helical" evidence="6">
    <location>
        <begin position="12"/>
        <end position="32"/>
    </location>
</feature>
<proteinExistence type="inferred from homology"/>
<dbReference type="STRING" id="1122204.SAMN05421781_2443"/>
<keyword evidence="4 6" id="KW-1133">Transmembrane helix</keyword>
<evidence type="ECO:0000313" key="9">
    <source>
        <dbReference type="Proteomes" id="UP000199488"/>
    </source>
</evidence>
<dbReference type="RefSeq" id="WP_091615502.1">
    <property type="nucleotide sequence ID" value="NZ_FNNC01000005.1"/>
</dbReference>
<gene>
    <name evidence="8" type="ORF">SAMN05421781_2443</name>
</gene>
<comment type="subcellular location">
    <subcellularLocation>
        <location evidence="1 6">Cell membrane</location>
        <topology evidence="1 6">Multi-pass membrane protein</topology>
    </subcellularLocation>
</comment>
<evidence type="ECO:0000256" key="1">
    <source>
        <dbReference type="ARBA" id="ARBA00004651"/>
    </source>
</evidence>
<feature type="transmembrane region" description="Helical" evidence="6">
    <location>
        <begin position="191"/>
        <end position="208"/>
    </location>
</feature>
<dbReference type="PANTHER" id="PTHR12677:SF59">
    <property type="entry name" value="GOLGI APPARATUS MEMBRANE PROTEIN TVP38-RELATED"/>
    <property type="match status" value="1"/>
</dbReference>
<dbReference type="AlphaFoldDB" id="A0A1H2WI09"/>
<dbReference type="OrthoDB" id="9812980at2"/>
<comment type="similarity">
    <text evidence="6">Belongs to the TVP38/TMEM64 family.</text>
</comment>
<dbReference type="InterPro" id="IPR015414">
    <property type="entry name" value="TMEM64"/>
</dbReference>
<name>A0A1H2WI09_9BACI</name>
<feature type="domain" description="VTT" evidence="7">
    <location>
        <begin position="64"/>
        <end position="181"/>
    </location>
</feature>
<feature type="transmembrane region" description="Helical" evidence="6">
    <location>
        <begin position="68"/>
        <end position="94"/>
    </location>
</feature>
<dbReference type="InterPro" id="IPR032816">
    <property type="entry name" value="VTT_dom"/>
</dbReference>
<keyword evidence="9" id="KW-1185">Reference proteome</keyword>
<evidence type="ECO:0000256" key="2">
    <source>
        <dbReference type="ARBA" id="ARBA00022475"/>
    </source>
</evidence>
<evidence type="ECO:0000256" key="6">
    <source>
        <dbReference type="RuleBase" id="RU366058"/>
    </source>
</evidence>
<evidence type="ECO:0000313" key="8">
    <source>
        <dbReference type="EMBL" id="SDW80177.1"/>
    </source>
</evidence>